<reference evidence="5" key="1">
    <citation type="journal article" date="2022" name="Plant J.">
        <title>Strategies of tolerance reflected in two North American maple genomes.</title>
        <authorList>
            <person name="McEvoy S.L."/>
            <person name="Sezen U.U."/>
            <person name="Trouern-Trend A."/>
            <person name="McMahon S.M."/>
            <person name="Schaberg P.G."/>
            <person name="Yang J."/>
            <person name="Wegrzyn J.L."/>
            <person name="Swenson N.G."/>
        </authorList>
    </citation>
    <scope>NUCLEOTIDE SEQUENCE</scope>
    <source>
        <strain evidence="5">91603</strain>
    </source>
</reference>
<feature type="domain" description="DUF629" evidence="4">
    <location>
        <begin position="1"/>
        <end position="317"/>
    </location>
</feature>
<evidence type="ECO:0000256" key="1">
    <source>
        <dbReference type="ARBA" id="ARBA00022786"/>
    </source>
</evidence>
<dbReference type="AlphaFoldDB" id="A0AAD5I751"/>
<gene>
    <name evidence="5" type="ORF">LWI28_018081</name>
</gene>
<dbReference type="EMBL" id="JAJSOW010000108">
    <property type="protein sequence ID" value="KAI9153895.1"/>
    <property type="molecule type" value="Genomic_DNA"/>
</dbReference>
<keyword evidence="1" id="KW-0833">Ubl conjugation pathway</keyword>
<dbReference type="InterPro" id="IPR006865">
    <property type="entry name" value="DUF629"/>
</dbReference>
<dbReference type="Gene3D" id="3.60.60.10">
    <property type="entry name" value="Penicillin V Acylase, Chain A"/>
    <property type="match status" value="1"/>
</dbReference>
<evidence type="ECO:0000313" key="5">
    <source>
        <dbReference type="EMBL" id="KAI9153895.1"/>
    </source>
</evidence>
<evidence type="ECO:0000313" key="6">
    <source>
        <dbReference type="Proteomes" id="UP001064489"/>
    </source>
</evidence>
<evidence type="ECO:0000256" key="3">
    <source>
        <dbReference type="SAM" id="MobiDB-lite"/>
    </source>
</evidence>
<feature type="compositionally biased region" description="Basic residues" evidence="3">
    <location>
        <begin position="433"/>
        <end position="444"/>
    </location>
</feature>
<feature type="compositionally biased region" description="Polar residues" evidence="3">
    <location>
        <begin position="470"/>
        <end position="480"/>
    </location>
</feature>
<reference evidence="5" key="2">
    <citation type="submission" date="2023-02" db="EMBL/GenBank/DDBJ databases">
        <authorList>
            <person name="Swenson N.G."/>
            <person name="Wegrzyn J.L."/>
            <person name="Mcevoy S.L."/>
        </authorList>
    </citation>
    <scope>NUCLEOTIDE SEQUENCE</scope>
    <source>
        <strain evidence="5">91603</strain>
        <tissue evidence="5">Leaf</tissue>
    </source>
</reference>
<accession>A0AAD5I751</accession>
<dbReference type="Pfam" id="PF04780">
    <property type="entry name" value="DUF629"/>
    <property type="match status" value="1"/>
</dbReference>
<feature type="region of interest" description="Disordered" evidence="3">
    <location>
        <begin position="516"/>
        <end position="567"/>
    </location>
</feature>
<protein>
    <recommendedName>
        <fullName evidence="4">DUF629 domain-containing protein</fullName>
    </recommendedName>
</protein>
<sequence>MIVDGVWKPVDTDEVIKIIVNHNKSESSSTSKTLVDDHLKQAFCNDGERAGLLVNIRGMFDLLLKSKCLVSSHVCWAIEYAKDQFESIIPLPHFRNHGSLQMLCFLRSSQLTEVLKFLEDVACNCGLRENGEVDNSMDDKLIGGDHINKKVVLSSEFSCLIFDAFADDGSASAVDECEDNVFRDSDDVLLLSWLFMGSNCGEELETWKRLREFQRGHAVKFLRMFDENLLHLPILCDTRIKISRKLAAVQVVDGMILEEIKKREEIPEHEPKLYVDLLKKRQEELQETDDISNVISNVLEGARVVLSCDQSASDECCVEDELGLQECMKLADTRIKTTLCRLKMQLLKDLSILDAIVLRYEGELANISVYDYRSIIVPLLKAFLESHLHDLFHKDGEEKSEAAAKDLLADEAHEAETKKNNKGRDNLKQKQDTKKKKKNKHFRKTKESKASDDISKHFELPQKDAEHYDNQNAEPKQLTSSDEERMLEKNLEYQRRIEDEAKQKCLNDESIRENASECVRQTQDKKKNKKKKNKNNRKAKESKETKGGKQYQPCQDNASPDTELGDSVNVDEMTKLITKEHLEHESQIENGDKKKCLEEKFDETGESVVEYDIEGVSVIYSKHIKDDEYEKRFQTDIEKAVCQSLGSLKKHYGLLLPTDAKVETTASRLDDVHLYVIIQSQWRLRLFRDELMSRSEKKHTHAGDPCFVCAYSDTYAAIRIATKELPGKVVAPFSSKTLRPVYDFFKEWLNLENPVDDAEMGVSTSDNELKRRLVTVVQHESSISRQKRATVLLKGSKDDFLSLLRDSNDAKYPIYMTGPMLYTLCTAVINLDEQTLNDNRRESQKRTSFSCLLCVFRRFHGTMTKALKSSVSGELCRLIEA</sequence>
<name>A0AAD5I751_ACENE</name>
<comment type="caution">
    <text evidence="5">The sequence shown here is derived from an EMBL/GenBank/DDBJ whole genome shotgun (WGS) entry which is preliminary data.</text>
</comment>
<dbReference type="PANTHER" id="PTHR22975">
    <property type="entry name" value="UBIQUITIN SPECIFIC PROTEINASE"/>
    <property type="match status" value="1"/>
</dbReference>
<evidence type="ECO:0000256" key="2">
    <source>
        <dbReference type="ARBA" id="ARBA00022801"/>
    </source>
</evidence>
<organism evidence="5 6">
    <name type="scientific">Acer negundo</name>
    <name type="common">Box elder</name>
    <dbReference type="NCBI Taxonomy" id="4023"/>
    <lineage>
        <taxon>Eukaryota</taxon>
        <taxon>Viridiplantae</taxon>
        <taxon>Streptophyta</taxon>
        <taxon>Embryophyta</taxon>
        <taxon>Tracheophyta</taxon>
        <taxon>Spermatophyta</taxon>
        <taxon>Magnoliopsida</taxon>
        <taxon>eudicotyledons</taxon>
        <taxon>Gunneridae</taxon>
        <taxon>Pentapetalae</taxon>
        <taxon>rosids</taxon>
        <taxon>malvids</taxon>
        <taxon>Sapindales</taxon>
        <taxon>Sapindaceae</taxon>
        <taxon>Hippocastanoideae</taxon>
        <taxon>Acereae</taxon>
        <taxon>Acer</taxon>
    </lineage>
</organism>
<proteinExistence type="predicted"/>
<dbReference type="GO" id="GO:0016787">
    <property type="term" value="F:hydrolase activity"/>
    <property type="evidence" value="ECO:0007669"/>
    <property type="project" value="UniProtKB-KW"/>
</dbReference>
<keyword evidence="2" id="KW-0378">Hydrolase</keyword>
<dbReference type="InterPro" id="IPR052398">
    <property type="entry name" value="Ubiquitin_hydrolase_53/54"/>
</dbReference>
<dbReference type="PANTHER" id="PTHR22975:SF9">
    <property type="entry name" value="ECHINUS SPLICE FORM 3"/>
    <property type="match status" value="1"/>
</dbReference>
<feature type="compositionally biased region" description="Basic and acidic residues" evidence="3">
    <location>
        <begin position="414"/>
        <end position="432"/>
    </location>
</feature>
<feature type="compositionally biased region" description="Basic and acidic residues" evidence="3">
    <location>
        <begin position="445"/>
        <end position="469"/>
    </location>
</feature>
<feature type="region of interest" description="Disordered" evidence="3">
    <location>
        <begin position="414"/>
        <end position="485"/>
    </location>
</feature>
<keyword evidence="6" id="KW-1185">Reference proteome</keyword>
<dbReference type="Proteomes" id="UP001064489">
    <property type="component" value="Chromosome 11"/>
</dbReference>
<feature type="compositionally biased region" description="Basic residues" evidence="3">
    <location>
        <begin position="526"/>
        <end position="537"/>
    </location>
</feature>
<evidence type="ECO:0000259" key="4">
    <source>
        <dbReference type="Pfam" id="PF04780"/>
    </source>
</evidence>
<feature type="compositionally biased region" description="Basic and acidic residues" evidence="3">
    <location>
        <begin position="538"/>
        <end position="547"/>
    </location>
</feature>